<dbReference type="AlphaFoldDB" id="A0A165J8D8"/>
<gene>
    <name evidence="1" type="ORF">EXIGLDRAFT_767121</name>
</gene>
<dbReference type="InterPro" id="IPR036047">
    <property type="entry name" value="F-box-like_dom_sf"/>
</dbReference>
<sequence>MSCCVCRLPLLPDRAESTSPLPEHFAPPGVLTKEQTRYFERGTLWGDHIHGFWVDTRYFSSNMTANRDPKNNPVGLMMFLWEQEERDKTFITMHHTCFRLLCVVIDAEGENKESLRKLVALEMVLGPPGGGIDCGRWPGVNYEESGEEVDTRTLWKLGLALGSNIFDWRGLARLGYDWVVHRPDVFPRFYTAVSPERVKHLAAGTDLRGTDVLTRMPSDVLRAIASHLVLEPAALAQLSGTCRFLRFLAVDEWQLLARDCVLALRWAIPCAAELQQNAKMLEGTANKDAQGDWMLYLSHVHRTKSMRVRRWVWALCGEVKRVADEHFKRTRIMEKGTMRWQEAEKMTAVKWVEHLWISGLQGTTLQDLRKMARQNGVKTAFA</sequence>
<dbReference type="SUPFAM" id="SSF81383">
    <property type="entry name" value="F-box domain"/>
    <property type="match status" value="1"/>
</dbReference>
<dbReference type="OrthoDB" id="3249754at2759"/>
<proteinExistence type="predicted"/>
<protein>
    <recommendedName>
        <fullName evidence="3">F-box domain-containing protein</fullName>
    </recommendedName>
</protein>
<evidence type="ECO:0008006" key="3">
    <source>
        <dbReference type="Google" id="ProtNLM"/>
    </source>
</evidence>
<reference evidence="1 2" key="1">
    <citation type="journal article" date="2016" name="Mol. Biol. Evol.">
        <title>Comparative Genomics of Early-Diverging Mushroom-Forming Fungi Provides Insights into the Origins of Lignocellulose Decay Capabilities.</title>
        <authorList>
            <person name="Nagy L.G."/>
            <person name="Riley R."/>
            <person name="Tritt A."/>
            <person name="Adam C."/>
            <person name="Daum C."/>
            <person name="Floudas D."/>
            <person name="Sun H."/>
            <person name="Yadav J.S."/>
            <person name="Pangilinan J."/>
            <person name="Larsson K.H."/>
            <person name="Matsuura K."/>
            <person name="Barry K."/>
            <person name="Labutti K."/>
            <person name="Kuo R."/>
            <person name="Ohm R.A."/>
            <person name="Bhattacharya S.S."/>
            <person name="Shirouzu T."/>
            <person name="Yoshinaga Y."/>
            <person name="Martin F.M."/>
            <person name="Grigoriev I.V."/>
            <person name="Hibbett D.S."/>
        </authorList>
    </citation>
    <scope>NUCLEOTIDE SEQUENCE [LARGE SCALE GENOMIC DNA]</scope>
    <source>
        <strain evidence="1 2">HHB12029</strain>
    </source>
</reference>
<keyword evidence="2" id="KW-1185">Reference proteome</keyword>
<evidence type="ECO:0000313" key="1">
    <source>
        <dbReference type="EMBL" id="KZV94477.1"/>
    </source>
</evidence>
<dbReference type="EMBL" id="KV425972">
    <property type="protein sequence ID" value="KZV94477.1"/>
    <property type="molecule type" value="Genomic_DNA"/>
</dbReference>
<dbReference type="Proteomes" id="UP000077266">
    <property type="component" value="Unassembled WGS sequence"/>
</dbReference>
<dbReference type="InParanoid" id="A0A165J8D8"/>
<organism evidence="1 2">
    <name type="scientific">Exidia glandulosa HHB12029</name>
    <dbReference type="NCBI Taxonomy" id="1314781"/>
    <lineage>
        <taxon>Eukaryota</taxon>
        <taxon>Fungi</taxon>
        <taxon>Dikarya</taxon>
        <taxon>Basidiomycota</taxon>
        <taxon>Agaricomycotina</taxon>
        <taxon>Agaricomycetes</taxon>
        <taxon>Auriculariales</taxon>
        <taxon>Exidiaceae</taxon>
        <taxon>Exidia</taxon>
    </lineage>
</organism>
<accession>A0A165J8D8</accession>
<name>A0A165J8D8_EXIGL</name>
<evidence type="ECO:0000313" key="2">
    <source>
        <dbReference type="Proteomes" id="UP000077266"/>
    </source>
</evidence>